<feature type="domain" description="Expansin-like CBD" evidence="6">
    <location>
        <begin position="179"/>
        <end position="263"/>
    </location>
</feature>
<dbReference type="Proteomes" id="UP000289340">
    <property type="component" value="Chromosome 3"/>
</dbReference>
<dbReference type="InterPro" id="IPR036908">
    <property type="entry name" value="RlpA-like_sf"/>
</dbReference>
<dbReference type="EMBL" id="QZWG01000003">
    <property type="protein sequence ID" value="RZC18943.1"/>
    <property type="molecule type" value="Genomic_DNA"/>
</dbReference>
<dbReference type="Pfam" id="PF01357">
    <property type="entry name" value="Expansin_C"/>
    <property type="match status" value="1"/>
</dbReference>
<feature type="chain" id="PRO_5019139428" evidence="4">
    <location>
        <begin position="25"/>
        <end position="267"/>
    </location>
</feature>
<evidence type="ECO:0000259" key="6">
    <source>
        <dbReference type="PROSITE" id="PS50843"/>
    </source>
</evidence>
<dbReference type="PROSITE" id="PS50842">
    <property type="entry name" value="EXPANSIN_EG45"/>
    <property type="match status" value="1"/>
</dbReference>
<dbReference type="InterPro" id="IPR036749">
    <property type="entry name" value="Expansin_CBD_sf"/>
</dbReference>
<dbReference type="PANTHER" id="PTHR31692:SF56">
    <property type="entry name" value="EXPANSIN-B2-RELATED"/>
    <property type="match status" value="1"/>
</dbReference>
<dbReference type="SUPFAM" id="SSF50685">
    <property type="entry name" value="Barwin-like endoglucanases"/>
    <property type="match status" value="1"/>
</dbReference>
<dbReference type="PANTHER" id="PTHR31692">
    <property type="entry name" value="EXPANSIN-B3"/>
    <property type="match status" value="1"/>
</dbReference>
<evidence type="ECO:0000313" key="7">
    <source>
        <dbReference type="EMBL" id="RZC18943.1"/>
    </source>
</evidence>
<protein>
    <submittedName>
        <fullName evidence="7">Putative expansin-B2</fullName>
    </submittedName>
</protein>
<evidence type="ECO:0000256" key="4">
    <source>
        <dbReference type="SAM" id="SignalP"/>
    </source>
</evidence>
<accession>A0A445L6U7</accession>
<dbReference type="GO" id="GO:0005576">
    <property type="term" value="C:extracellular region"/>
    <property type="evidence" value="ECO:0007669"/>
    <property type="project" value="UniProtKB-SubCell"/>
</dbReference>
<dbReference type="SMART" id="SM00837">
    <property type="entry name" value="DPBB_1"/>
    <property type="match status" value="1"/>
</dbReference>
<keyword evidence="8" id="KW-1185">Reference proteome</keyword>
<feature type="domain" description="Expansin-like EG45" evidence="5">
    <location>
        <begin position="59"/>
        <end position="167"/>
    </location>
</feature>
<reference evidence="7 8" key="1">
    <citation type="submission" date="2018-09" db="EMBL/GenBank/DDBJ databases">
        <title>A high-quality reference genome of wild soybean provides a powerful tool to mine soybean genomes.</title>
        <authorList>
            <person name="Xie M."/>
            <person name="Chung C.Y.L."/>
            <person name="Li M.-W."/>
            <person name="Wong F.-L."/>
            <person name="Chan T.-F."/>
            <person name="Lam H.-M."/>
        </authorList>
    </citation>
    <scope>NUCLEOTIDE SEQUENCE [LARGE SCALE GENOMIC DNA]</scope>
    <source>
        <strain evidence="8">cv. W05</strain>
        <tissue evidence="7">Hypocotyl of etiolated seedlings</tissue>
    </source>
</reference>
<dbReference type="Pfam" id="PF03330">
    <property type="entry name" value="DPBB_1"/>
    <property type="match status" value="1"/>
</dbReference>
<dbReference type="InterPro" id="IPR007118">
    <property type="entry name" value="Expan_Lol_pI"/>
</dbReference>
<dbReference type="Gene3D" id="2.60.40.760">
    <property type="entry name" value="Expansin, cellulose-binding-like domain"/>
    <property type="match status" value="1"/>
</dbReference>
<dbReference type="GO" id="GO:0009653">
    <property type="term" value="P:anatomical structure morphogenesis"/>
    <property type="evidence" value="ECO:0007669"/>
    <property type="project" value="UniProtKB-ARBA"/>
</dbReference>
<dbReference type="PRINTS" id="PR00829">
    <property type="entry name" value="LOLP1ALLERGN"/>
</dbReference>
<proteinExistence type="inferred from homology"/>
<dbReference type="Gene3D" id="2.40.40.10">
    <property type="entry name" value="RlpA-like domain"/>
    <property type="match status" value="1"/>
</dbReference>
<dbReference type="PRINTS" id="PR01225">
    <property type="entry name" value="EXPANSNFAMLY"/>
</dbReference>
<comment type="subcellular location">
    <subcellularLocation>
        <location evidence="1">Secreted</location>
    </subcellularLocation>
</comment>
<dbReference type="CDD" id="cd22275">
    <property type="entry name" value="DPBB_EXPB_N"/>
    <property type="match status" value="1"/>
</dbReference>
<dbReference type="AlphaFoldDB" id="A0A445L6U7"/>
<dbReference type="Gramene" id="XM_028367951.1">
    <property type="protein sequence ID" value="XP_028223752.1"/>
    <property type="gene ID" value="LOC114405382"/>
</dbReference>
<gene>
    <name evidence="7" type="ORF">D0Y65_005962</name>
</gene>
<comment type="caution">
    <text evidence="7">The sequence shown here is derived from an EMBL/GenBank/DDBJ whole genome shotgun (WGS) entry which is preliminary data.</text>
</comment>
<evidence type="ECO:0000256" key="2">
    <source>
        <dbReference type="ARBA" id="ARBA00022525"/>
    </source>
</evidence>
<dbReference type="InterPro" id="IPR007117">
    <property type="entry name" value="Expansin_CBD"/>
</dbReference>
<dbReference type="InterPro" id="IPR009009">
    <property type="entry name" value="RlpA-like_DPBB"/>
</dbReference>
<dbReference type="InterPro" id="IPR005795">
    <property type="entry name" value="LolPI"/>
</dbReference>
<evidence type="ECO:0000313" key="8">
    <source>
        <dbReference type="Proteomes" id="UP000289340"/>
    </source>
</evidence>
<dbReference type="PROSITE" id="PS50843">
    <property type="entry name" value="EXPANSIN_CBD"/>
    <property type="match status" value="1"/>
</dbReference>
<evidence type="ECO:0000256" key="3">
    <source>
        <dbReference type="RuleBase" id="RU003460"/>
    </source>
</evidence>
<keyword evidence="2" id="KW-0964">Secreted</keyword>
<organism evidence="7 8">
    <name type="scientific">Glycine soja</name>
    <name type="common">Wild soybean</name>
    <dbReference type="NCBI Taxonomy" id="3848"/>
    <lineage>
        <taxon>Eukaryota</taxon>
        <taxon>Viridiplantae</taxon>
        <taxon>Streptophyta</taxon>
        <taxon>Embryophyta</taxon>
        <taxon>Tracheophyta</taxon>
        <taxon>Spermatophyta</taxon>
        <taxon>Magnoliopsida</taxon>
        <taxon>eudicotyledons</taxon>
        <taxon>Gunneridae</taxon>
        <taxon>Pentapetalae</taxon>
        <taxon>rosids</taxon>
        <taxon>fabids</taxon>
        <taxon>Fabales</taxon>
        <taxon>Fabaceae</taxon>
        <taxon>Papilionoideae</taxon>
        <taxon>50 kb inversion clade</taxon>
        <taxon>NPAAA clade</taxon>
        <taxon>indigoferoid/millettioid clade</taxon>
        <taxon>Phaseoleae</taxon>
        <taxon>Glycine</taxon>
        <taxon>Glycine subgen. Soja</taxon>
    </lineage>
</organism>
<keyword evidence="4" id="KW-0732">Signal</keyword>
<dbReference type="SUPFAM" id="SSF49590">
    <property type="entry name" value="PHL pollen allergen"/>
    <property type="match status" value="1"/>
</dbReference>
<comment type="similarity">
    <text evidence="3">Belongs to the expansin family.</text>
</comment>
<sequence length="267" mass="28714">MMQVLLYMSFVVVIFSLLLNPCHCLNLKLFNGSKIQNEEQWQVAGATMFGPPEGAGSDGGACGYIDSVEKPPLSKMVSAGGPSLYLGGRGCGACYQVKCTENAFCSGNPVSVMITDECPGCTSPSVHFDLSGTAFGSMATPGQADNLRNAGVLNILYRRVACSFGNSMAFTIDNGANPYYFATEIEYENGGSDLVAIELKQANSDTWLPMQRSWGARWALNLGLQLQAPLSIKLTEQGKGYYKTIVADSVIPHGWQPGQVYRSVVNF</sequence>
<dbReference type="InterPro" id="IPR007112">
    <property type="entry name" value="Expansin/allergen_DPBB_dom"/>
</dbReference>
<evidence type="ECO:0000259" key="5">
    <source>
        <dbReference type="PROSITE" id="PS50842"/>
    </source>
</evidence>
<feature type="signal peptide" evidence="4">
    <location>
        <begin position="1"/>
        <end position="24"/>
    </location>
</feature>
<name>A0A445L6U7_GLYSO</name>
<evidence type="ECO:0000256" key="1">
    <source>
        <dbReference type="ARBA" id="ARBA00004613"/>
    </source>
</evidence>